<evidence type="ECO:0000256" key="6">
    <source>
        <dbReference type="SAM" id="Phobius"/>
    </source>
</evidence>
<dbReference type="InterPro" id="IPR008427">
    <property type="entry name" value="Extracellular_membr_CFEM_dom"/>
</dbReference>
<keyword evidence="6" id="KW-0472">Membrane</keyword>
<comment type="subcellular location">
    <subcellularLocation>
        <location evidence="1">Secreted</location>
    </subcellularLocation>
</comment>
<dbReference type="EMBL" id="CAJMWV010002200">
    <property type="protein sequence ID" value="CAE6457087.1"/>
    <property type="molecule type" value="Genomic_DNA"/>
</dbReference>
<reference evidence="9" key="1">
    <citation type="submission" date="2021-01" db="EMBL/GenBank/DDBJ databases">
        <authorList>
            <person name="Kaushik A."/>
        </authorList>
    </citation>
    <scope>NUCLEOTIDE SEQUENCE</scope>
    <source>
        <strain evidence="9">AG3-1AP</strain>
    </source>
</reference>
<feature type="region of interest" description="Disordered" evidence="5">
    <location>
        <begin position="20"/>
        <end position="67"/>
    </location>
</feature>
<dbReference type="GO" id="GO:0005576">
    <property type="term" value="C:extracellular region"/>
    <property type="evidence" value="ECO:0007669"/>
    <property type="project" value="UniProtKB-SubCell"/>
</dbReference>
<dbReference type="Pfam" id="PF05730">
    <property type="entry name" value="CFEM"/>
    <property type="match status" value="1"/>
</dbReference>
<evidence type="ECO:0000256" key="7">
    <source>
        <dbReference type="SAM" id="SignalP"/>
    </source>
</evidence>
<evidence type="ECO:0000259" key="8">
    <source>
        <dbReference type="PROSITE" id="PS52012"/>
    </source>
</evidence>
<keyword evidence="4" id="KW-1015">Disulfide bond</keyword>
<feature type="signal peptide" evidence="7">
    <location>
        <begin position="1"/>
        <end position="17"/>
    </location>
</feature>
<proteinExistence type="predicted"/>
<protein>
    <recommendedName>
        <fullName evidence="8">CFEM domain-containing protein</fullName>
    </recommendedName>
</protein>
<evidence type="ECO:0000256" key="4">
    <source>
        <dbReference type="ARBA" id="ARBA00023157"/>
    </source>
</evidence>
<evidence type="ECO:0000256" key="2">
    <source>
        <dbReference type="ARBA" id="ARBA00022525"/>
    </source>
</evidence>
<keyword evidence="6" id="KW-1133">Transmembrane helix</keyword>
<name>A0A8H3GM67_9AGAM</name>
<evidence type="ECO:0000256" key="1">
    <source>
        <dbReference type="ARBA" id="ARBA00004613"/>
    </source>
</evidence>
<feature type="transmembrane region" description="Helical" evidence="6">
    <location>
        <begin position="243"/>
        <end position="265"/>
    </location>
</feature>
<evidence type="ECO:0000256" key="3">
    <source>
        <dbReference type="ARBA" id="ARBA00022729"/>
    </source>
</evidence>
<evidence type="ECO:0000313" key="10">
    <source>
        <dbReference type="Proteomes" id="UP000663831"/>
    </source>
</evidence>
<feature type="compositionally biased region" description="Pro residues" evidence="5">
    <location>
        <begin position="36"/>
        <end position="46"/>
    </location>
</feature>
<dbReference type="PROSITE" id="PS52012">
    <property type="entry name" value="CFEM"/>
    <property type="match status" value="1"/>
</dbReference>
<keyword evidence="3 7" id="KW-0732">Signal</keyword>
<organism evidence="9 10">
    <name type="scientific">Rhizoctonia solani</name>
    <dbReference type="NCBI Taxonomy" id="456999"/>
    <lineage>
        <taxon>Eukaryota</taxon>
        <taxon>Fungi</taxon>
        <taxon>Dikarya</taxon>
        <taxon>Basidiomycota</taxon>
        <taxon>Agaricomycotina</taxon>
        <taxon>Agaricomycetes</taxon>
        <taxon>Cantharellales</taxon>
        <taxon>Ceratobasidiaceae</taxon>
        <taxon>Rhizoctonia</taxon>
    </lineage>
</organism>
<comment type="caution">
    <text evidence="9">The sequence shown here is derived from an EMBL/GenBank/DDBJ whole genome shotgun (WGS) entry which is preliminary data.</text>
</comment>
<feature type="domain" description="CFEM" evidence="8">
    <location>
        <begin position="57"/>
        <end position="168"/>
    </location>
</feature>
<feature type="chain" id="PRO_5034416182" description="CFEM domain-containing protein" evidence="7">
    <location>
        <begin position="18"/>
        <end position="266"/>
    </location>
</feature>
<dbReference type="AlphaFoldDB" id="A0A8H3GM67"/>
<sequence length="266" mass="26725">MRLSVVFALAFAMTVLGQTSSSEPDVITTTDEPEPAPESTPEPSSPPATETEFSITSAPEPTTMSTTTFPVASTAAPASGGGPTCVQRCLAQSATSVGCSSAADLACLCKSQTYLSLARTCFTDSGCEEAISQTAVQDYGRVCSATSTPVEISETTWSTATPSSRTRTSIANVQSATSFTTRTIAFTSGAVVSISRGVSSTITSGFTTIRTEQAGDFGSGGGLAPTSGSDSGSANNGALGMNVGHLTSAGMMMGLGVIGGIAVLIF</sequence>
<feature type="compositionally biased region" description="Polar residues" evidence="5">
    <location>
        <begin position="53"/>
        <end position="67"/>
    </location>
</feature>
<dbReference type="OrthoDB" id="4505683at2759"/>
<evidence type="ECO:0000313" key="9">
    <source>
        <dbReference type="EMBL" id="CAE6457087.1"/>
    </source>
</evidence>
<keyword evidence="6" id="KW-0812">Transmembrane</keyword>
<accession>A0A8H3GM67</accession>
<dbReference type="Proteomes" id="UP000663831">
    <property type="component" value="Unassembled WGS sequence"/>
</dbReference>
<keyword evidence="2" id="KW-0964">Secreted</keyword>
<gene>
    <name evidence="9" type="ORF">RDB_LOCUS72400</name>
</gene>
<evidence type="ECO:0000256" key="5">
    <source>
        <dbReference type="SAM" id="MobiDB-lite"/>
    </source>
</evidence>